<reference evidence="2 3" key="2">
    <citation type="submission" date="2018-10" db="EMBL/GenBank/DDBJ databases">
        <authorList>
            <consortium name="Pathogen Informatics"/>
        </authorList>
    </citation>
    <scope>NUCLEOTIDE SEQUENCE [LARGE SCALE GENOMIC DNA]</scope>
</reference>
<accession>A0A0N4V4E8</accession>
<sequence>MTTIVDVKVIKGHVMLLLIVLQILFHFGSCIPKRGNEPWSIILCKFADNDFEPKSKQWVQRWINGINQTGTFLFYFTLFCLVVRCFLKGWSTHLFSSTFSSKEGLGSFSLNLNLDASALLLVHSCEKPENRVNNSDSIEQYFDDVSNKVYSIKGSQVHGWHTLQYSLEETRKLAETDADLQANQAERYFALYDKIKQLCIRAAEEAGDYLHERKITMINAEHSAVYGKKYGILVTPELLFSSVITHEMVHSFFIGHSYSDRNVKVFPHAAVGEYDDIYDLMSTANAMMHKSPFGFGGPGLNGPHLDYLGWLPMHRILFFGKNDKHNYTLRLSSISVPHQSTKGWLLVLIPYDRDNPNNVFTVEFRTQYHQDAGIQRNAVVIHKIKRVGSSYYSAVVTHSESKYERTEGEEWINFLGLDSLSKQRYIRLRVERINSALQYADVRIMSTFDPVCILDVYSVKSFSYLKINSKIKNFQDACNVEEVDVKLTNEVPASNIDHICVPKSANYNKKQLFEIQEARHRFFKDRKTFGMNECVSGKVWRGIDPYDYVCVRPSRVGDFKKDDEPNSSRKTTDGCINPYVLRNAFYGDTACVTVLDRLQIRVENYRNRENIKNYNFFNGEDSVEETSS</sequence>
<keyword evidence="1" id="KW-1133">Transmembrane helix</keyword>
<dbReference type="WBParaSite" id="EVEC_0000499701-mRNA-1">
    <property type="protein sequence ID" value="EVEC_0000499701-mRNA-1"/>
    <property type="gene ID" value="EVEC_0000499701"/>
</dbReference>
<protein>
    <submittedName>
        <fullName evidence="4">DUF1570 domain-containing protein</fullName>
    </submittedName>
</protein>
<evidence type="ECO:0000256" key="1">
    <source>
        <dbReference type="SAM" id="Phobius"/>
    </source>
</evidence>
<dbReference type="Proteomes" id="UP000274131">
    <property type="component" value="Unassembled WGS sequence"/>
</dbReference>
<dbReference type="OrthoDB" id="5843947at2759"/>
<dbReference type="EMBL" id="UXUI01007928">
    <property type="protein sequence ID" value="VDD89930.1"/>
    <property type="molecule type" value="Genomic_DNA"/>
</dbReference>
<keyword evidence="3" id="KW-1185">Reference proteome</keyword>
<organism evidence="4">
    <name type="scientific">Enterobius vermicularis</name>
    <name type="common">Human pinworm</name>
    <dbReference type="NCBI Taxonomy" id="51028"/>
    <lineage>
        <taxon>Eukaryota</taxon>
        <taxon>Metazoa</taxon>
        <taxon>Ecdysozoa</taxon>
        <taxon>Nematoda</taxon>
        <taxon>Chromadorea</taxon>
        <taxon>Rhabditida</taxon>
        <taxon>Spirurina</taxon>
        <taxon>Oxyuridomorpha</taxon>
        <taxon>Oxyuroidea</taxon>
        <taxon>Oxyuridae</taxon>
        <taxon>Enterobius</taxon>
    </lineage>
</organism>
<evidence type="ECO:0000313" key="2">
    <source>
        <dbReference type="EMBL" id="VDD89930.1"/>
    </source>
</evidence>
<gene>
    <name evidence="2" type="ORF">EVEC_LOCUS4681</name>
</gene>
<proteinExistence type="predicted"/>
<reference evidence="4" key="1">
    <citation type="submission" date="2017-02" db="UniProtKB">
        <authorList>
            <consortium name="WormBaseParasite"/>
        </authorList>
    </citation>
    <scope>IDENTIFICATION</scope>
</reference>
<keyword evidence="1" id="KW-0812">Transmembrane</keyword>
<evidence type="ECO:0000313" key="3">
    <source>
        <dbReference type="Proteomes" id="UP000274131"/>
    </source>
</evidence>
<dbReference type="AlphaFoldDB" id="A0A0N4V4E8"/>
<name>A0A0N4V4E8_ENTVE</name>
<feature type="transmembrane region" description="Helical" evidence="1">
    <location>
        <begin position="12"/>
        <end position="31"/>
    </location>
</feature>
<evidence type="ECO:0000313" key="4">
    <source>
        <dbReference type="WBParaSite" id="EVEC_0000499701-mRNA-1"/>
    </source>
</evidence>
<keyword evidence="1" id="KW-0472">Membrane</keyword>